<sequence length="219" mass="23836">MTPPFPRRATTVLHISATIDAVDAVLNLLDEAQASPATASTPRPEGPVILIDGRSGSGKTDFSNALAEALTERWHSPVTLVHLDDIYPGWSGLESASRHVHDSLLSPCANSTSDHPAAPGWRRHDWATGHAAEWVTVDPSLPLLVEGTGSLSRQNAALATLTVWVELDDATRRDRALARDGETYEPYWEMWAEQENDFIAREGPRSLADVVIDLTRSTA</sequence>
<comment type="caution">
    <text evidence="2">The sequence shown here is derived from an EMBL/GenBank/DDBJ whole genome shotgun (WGS) entry which is preliminary data.</text>
</comment>
<dbReference type="Proteomes" id="UP000776164">
    <property type="component" value="Unassembled WGS sequence"/>
</dbReference>
<organism evidence="2 3">
    <name type="scientific">Subtercola frigoramans</name>
    <dbReference type="NCBI Taxonomy" id="120298"/>
    <lineage>
        <taxon>Bacteria</taxon>
        <taxon>Bacillati</taxon>
        <taxon>Actinomycetota</taxon>
        <taxon>Actinomycetes</taxon>
        <taxon>Micrococcales</taxon>
        <taxon>Microbacteriaceae</taxon>
        <taxon>Subtercola</taxon>
    </lineage>
</organism>
<feature type="region of interest" description="Disordered" evidence="1">
    <location>
        <begin position="35"/>
        <end position="54"/>
    </location>
</feature>
<accession>A0ABS2L351</accession>
<reference evidence="2 3" key="1">
    <citation type="submission" date="2021-01" db="EMBL/GenBank/DDBJ databases">
        <title>Sequencing the genomes of 1000 actinobacteria strains.</title>
        <authorList>
            <person name="Klenk H.-P."/>
        </authorList>
    </citation>
    <scope>NUCLEOTIDE SEQUENCE [LARGE SCALE GENOMIC DNA]</scope>
    <source>
        <strain evidence="2 3">DSM 13057</strain>
    </source>
</reference>
<keyword evidence="2" id="KW-0808">Transferase</keyword>
<protein>
    <submittedName>
        <fullName evidence="2">Uridine kinase</fullName>
    </submittedName>
</protein>
<dbReference type="Gene3D" id="3.40.50.300">
    <property type="entry name" value="P-loop containing nucleotide triphosphate hydrolases"/>
    <property type="match status" value="1"/>
</dbReference>
<dbReference type="GO" id="GO:0016301">
    <property type="term" value="F:kinase activity"/>
    <property type="evidence" value="ECO:0007669"/>
    <property type="project" value="UniProtKB-KW"/>
</dbReference>
<proteinExistence type="predicted"/>
<name>A0ABS2L351_9MICO</name>
<evidence type="ECO:0000313" key="3">
    <source>
        <dbReference type="Proteomes" id="UP000776164"/>
    </source>
</evidence>
<dbReference type="InterPro" id="IPR027417">
    <property type="entry name" value="P-loop_NTPase"/>
</dbReference>
<keyword evidence="3" id="KW-1185">Reference proteome</keyword>
<dbReference type="RefSeq" id="WP_205107580.1">
    <property type="nucleotide sequence ID" value="NZ_BAAAHT010000013.1"/>
</dbReference>
<keyword evidence="2" id="KW-0418">Kinase</keyword>
<dbReference type="NCBIfam" id="NF005115">
    <property type="entry name" value="PRK06547.1"/>
    <property type="match status" value="1"/>
</dbReference>
<evidence type="ECO:0000256" key="1">
    <source>
        <dbReference type="SAM" id="MobiDB-lite"/>
    </source>
</evidence>
<dbReference type="SUPFAM" id="SSF52540">
    <property type="entry name" value="P-loop containing nucleoside triphosphate hydrolases"/>
    <property type="match status" value="1"/>
</dbReference>
<gene>
    <name evidence="2" type="ORF">JOE66_001159</name>
</gene>
<evidence type="ECO:0000313" key="2">
    <source>
        <dbReference type="EMBL" id="MBM7471525.1"/>
    </source>
</evidence>
<dbReference type="EMBL" id="JAFBBU010000001">
    <property type="protein sequence ID" value="MBM7471525.1"/>
    <property type="molecule type" value="Genomic_DNA"/>
</dbReference>